<reference evidence="2 3" key="1">
    <citation type="submission" date="2019-07" db="EMBL/GenBank/DDBJ databases">
        <title>Whole genome shotgun sequence of Chitinophaga cymbidii NBRC 109752.</title>
        <authorList>
            <person name="Hosoyama A."/>
            <person name="Uohara A."/>
            <person name="Ohji S."/>
            <person name="Ichikawa N."/>
        </authorList>
    </citation>
    <scope>NUCLEOTIDE SEQUENCE [LARGE SCALE GENOMIC DNA]</scope>
    <source>
        <strain evidence="2 3">NBRC 109752</strain>
    </source>
</reference>
<dbReference type="EMBL" id="BKAU01000001">
    <property type="protein sequence ID" value="GEP95090.1"/>
    <property type="molecule type" value="Genomic_DNA"/>
</dbReference>
<dbReference type="RefSeq" id="WP_146859056.1">
    <property type="nucleotide sequence ID" value="NZ_BKAU01000001.1"/>
</dbReference>
<feature type="signal peptide" evidence="1">
    <location>
        <begin position="1"/>
        <end position="23"/>
    </location>
</feature>
<dbReference type="OrthoDB" id="6077795at2"/>
<evidence type="ECO:0000313" key="3">
    <source>
        <dbReference type="Proteomes" id="UP000321436"/>
    </source>
</evidence>
<dbReference type="Proteomes" id="UP000321436">
    <property type="component" value="Unassembled WGS sequence"/>
</dbReference>
<feature type="chain" id="PRO_5022240052" description="DUF4136 domain-containing protein" evidence="1">
    <location>
        <begin position="24"/>
        <end position="215"/>
    </location>
</feature>
<name>A0A512RHC8_9BACT</name>
<evidence type="ECO:0000313" key="2">
    <source>
        <dbReference type="EMBL" id="GEP95090.1"/>
    </source>
</evidence>
<keyword evidence="1" id="KW-0732">Signal</keyword>
<accession>A0A512RHC8</accession>
<protein>
    <recommendedName>
        <fullName evidence="4">DUF4136 domain-containing protein</fullName>
    </recommendedName>
</protein>
<proteinExistence type="predicted"/>
<evidence type="ECO:0000256" key="1">
    <source>
        <dbReference type="SAM" id="SignalP"/>
    </source>
</evidence>
<gene>
    <name evidence="2" type="ORF">CCY01nite_13500</name>
</gene>
<keyword evidence="3" id="KW-1185">Reference proteome</keyword>
<dbReference type="PROSITE" id="PS51257">
    <property type="entry name" value="PROKAR_LIPOPROTEIN"/>
    <property type="match status" value="1"/>
</dbReference>
<dbReference type="AlphaFoldDB" id="A0A512RHC8"/>
<dbReference type="Gene3D" id="3.30.160.670">
    <property type="match status" value="1"/>
</dbReference>
<sequence>MKNKTRFLSLGVLAGLVLFLASCSGTKVTSSWKDPEVKLDQHQKIMVLALVNDRQDALRKNIEAEMVAQLKQRGYDAVPAFATYRQQDFKGMDEQKAIRKIRKNNIDQVLTIVMKDKSKEKSYVPGNGFYGPYPMYYGRFWPYYGMMYDRIYRPGYYTTNTRYFLEGNLYSMNDNKLLYSVQTETFDPSSAARMAVVYSQQVVKDMTRQQLITRR</sequence>
<organism evidence="2 3">
    <name type="scientific">Chitinophaga cymbidii</name>
    <dbReference type="NCBI Taxonomy" id="1096750"/>
    <lineage>
        <taxon>Bacteria</taxon>
        <taxon>Pseudomonadati</taxon>
        <taxon>Bacteroidota</taxon>
        <taxon>Chitinophagia</taxon>
        <taxon>Chitinophagales</taxon>
        <taxon>Chitinophagaceae</taxon>
        <taxon>Chitinophaga</taxon>
    </lineage>
</organism>
<evidence type="ECO:0008006" key="4">
    <source>
        <dbReference type="Google" id="ProtNLM"/>
    </source>
</evidence>
<comment type="caution">
    <text evidence="2">The sequence shown here is derived from an EMBL/GenBank/DDBJ whole genome shotgun (WGS) entry which is preliminary data.</text>
</comment>